<keyword evidence="6 7" id="KW-0472">Membrane</keyword>
<evidence type="ECO:0000313" key="8">
    <source>
        <dbReference type="EMBL" id="MPM46997.1"/>
    </source>
</evidence>
<keyword evidence="4 7" id="KW-0812">Transmembrane</keyword>
<evidence type="ECO:0000256" key="3">
    <source>
        <dbReference type="ARBA" id="ARBA00022475"/>
    </source>
</evidence>
<evidence type="ECO:0000256" key="2">
    <source>
        <dbReference type="ARBA" id="ARBA00022448"/>
    </source>
</evidence>
<dbReference type="InterPro" id="IPR052017">
    <property type="entry name" value="TSUP"/>
</dbReference>
<dbReference type="PANTHER" id="PTHR30269:SF37">
    <property type="entry name" value="MEMBRANE TRANSPORTER PROTEIN"/>
    <property type="match status" value="1"/>
</dbReference>
<comment type="caution">
    <text evidence="8">The sequence shown here is derived from an EMBL/GenBank/DDBJ whole genome shotgun (WGS) entry which is preliminary data.</text>
</comment>
<evidence type="ECO:0000256" key="7">
    <source>
        <dbReference type="SAM" id="Phobius"/>
    </source>
</evidence>
<reference evidence="8" key="1">
    <citation type="submission" date="2019-08" db="EMBL/GenBank/DDBJ databases">
        <authorList>
            <person name="Kucharzyk K."/>
            <person name="Murdoch R.W."/>
            <person name="Higgins S."/>
            <person name="Loffler F."/>
        </authorList>
    </citation>
    <scope>NUCLEOTIDE SEQUENCE</scope>
</reference>
<proteinExistence type="predicted"/>
<evidence type="ECO:0000256" key="5">
    <source>
        <dbReference type="ARBA" id="ARBA00022989"/>
    </source>
</evidence>
<keyword evidence="3" id="KW-1003">Cell membrane</keyword>
<evidence type="ECO:0000256" key="1">
    <source>
        <dbReference type="ARBA" id="ARBA00004651"/>
    </source>
</evidence>
<dbReference type="GO" id="GO:0005886">
    <property type="term" value="C:plasma membrane"/>
    <property type="evidence" value="ECO:0007669"/>
    <property type="project" value="UniProtKB-SubCell"/>
</dbReference>
<sequence length="170" mass="18514">MLAGLPVGMYLFRTQQSDTLNLLLALFIIIVSISQLYRAARGGAPRAPLTKRTALPYYLLLVAGGVIHGVFSSGGPLVVLYATRTLLDKGRFRATLCLLWTTLNTIILATYFIEGSVTKDVAVSTGLLIPFVVAGIIVGERIHNNVDQKKFSLIVFSMLLLTGVFMLISR</sequence>
<keyword evidence="2" id="KW-0813">Transport</keyword>
<evidence type="ECO:0000256" key="4">
    <source>
        <dbReference type="ARBA" id="ARBA00022692"/>
    </source>
</evidence>
<feature type="transmembrane region" description="Helical" evidence="7">
    <location>
        <begin position="94"/>
        <end position="115"/>
    </location>
</feature>
<feature type="transmembrane region" description="Helical" evidence="7">
    <location>
        <begin position="121"/>
        <end position="139"/>
    </location>
</feature>
<evidence type="ECO:0000256" key="6">
    <source>
        <dbReference type="ARBA" id="ARBA00023136"/>
    </source>
</evidence>
<name>A0A645A1Q2_9ZZZZ</name>
<protein>
    <recommendedName>
        <fullName evidence="9">Membrane transporter protein</fullName>
    </recommendedName>
</protein>
<keyword evidence="5 7" id="KW-1133">Transmembrane helix</keyword>
<dbReference type="InterPro" id="IPR002781">
    <property type="entry name" value="TM_pro_TauE-like"/>
</dbReference>
<gene>
    <name evidence="8" type="ORF">SDC9_93705</name>
</gene>
<accession>A0A645A1Q2</accession>
<comment type="subcellular location">
    <subcellularLocation>
        <location evidence="1">Cell membrane</location>
        <topology evidence="1">Multi-pass membrane protein</topology>
    </subcellularLocation>
</comment>
<feature type="transmembrane region" description="Helical" evidence="7">
    <location>
        <begin position="57"/>
        <end position="82"/>
    </location>
</feature>
<feature type="transmembrane region" description="Helical" evidence="7">
    <location>
        <begin position="20"/>
        <end position="37"/>
    </location>
</feature>
<feature type="transmembrane region" description="Helical" evidence="7">
    <location>
        <begin position="151"/>
        <end position="168"/>
    </location>
</feature>
<dbReference type="PANTHER" id="PTHR30269">
    <property type="entry name" value="TRANSMEMBRANE PROTEIN YFCA"/>
    <property type="match status" value="1"/>
</dbReference>
<evidence type="ECO:0008006" key="9">
    <source>
        <dbReference type="Google" id="ProtNLM"/>
    </source>
</evidence>
<dbReference type="AlphaFoldDB" id="A0A645A1Q2"/>
<organism evidence="8">
    <name type="scientific">bioreactor metagenome</name>
    <dbReference type="NCBI Taxonomy" id="1076179"/>
    <lineage>
        <taxon>unclassified sequences</taxon>
        <taxon>metagenomes</taxon>
        <taxon>ecological metagenomes</taxon>
    </lineage>
</organism>
<dbReference type="EMBL" id="VSSQ01011504">
    <property type="protein sequence ID" value="MPM46997.1"/>
    <property type="molecule type" value="Genomic_DNA"/>
</dbReference>
<dbReference type="Pfam" id="PF01925">
    <property type="entry name" value="TauE"/>
    <property type="match status" value="1"/>
</dbReference>